<evidence type="ECO:0000256" key="2">
    <source>
        <dbReference type="SAM" id="Phobius"/>
    </source>
</evidence>
<comment type="caution">
    <text evidence="3">The sequence shown here is derived from an EMBL/GenBank/DDBJ whole genome shotgun (WGS) entry which is preliminary data.</text>
</comment>
<proteinExistence type="predicted"/>
<reference evidence="3" key="1">
    <citation type="journal article" date="2020" name="mSystems">
        <title>Genome- and Community-Level Interaction Insights into Carbon Utilization and Element Cycling Functions of Hydrothermarchaeota in Hydrothermal Sediment.</title>
        <authorList>
            <person name="Zhou Z."/>
            <person name="Liu Y."/>
            <person name="Xu W."/>
            <person name="Pan J."/>
            <person name="Luo Z.H."/>
            <person name="Li M."/>
        </authorList>
    </citation>
    <scope>NUCLEOTIDE SEQUENCE [LARGE SCALE GENOMIC DNA]</scope>
    <source>
        <strain evidence="3">SpSt-735</strain>
    </source>
</reference>
<evidence type="ECO:0000313" key="3">
    <source>
        <dbReference type="EMBL" id="HGI43024.1"/>
    </source>
</evidence>
<keyword evidence="2" id="KW-1133">Transmembrane helix</keyword>
<feature type="transmembrane region" description="Helical" evidence="2">
    <location>
        <begin position="27"/>
        <end position="48"/>
    </location>
</feature>
<name>A0A7C4F861_THEPE</name>
<protein>
    <submittedName>
        <fullName evidence="3">Uncharacterized protein</fullName>
    </submittedName>
</protein>
<organism evidence="3">
    <name type="scientific">Thermofilum pendens</name>
    <dbReference type="NCBI Taxonomy" id="2269"/>
    <lineage>
        <taxon>Archaea</taxon>
        <taxon>Thermoproteota</taxon>
        <taxon>Thermoprotei</taxon>
        <taxon>Thermofilales</taxon>
        <taxon>Thermofilaceae</taxon>
        <taxon>Thermofilum</taxon>
    </lineage>
</organism>
<dbReference type="EMBL" id="DTFI01000042">
    <property type="protein sequence ID" value="HGI43024.1"/>
    <property type="molecule type" value="Genomic_DNA"/>
</dbReference>
<gene>
    <name evidence="3" type="ORF">ENV17_01380</name>
</gene>
<sequence length="284" mass="30686">MMPGRGSSQPSGGDPGRGARRKRGISPVVAAVIMTSIMLTVVAVAIYYSTSLIGMNRQMMEYENAKGLLTYAATALEQVAFGTGGARYIRFSLASTRINFEYRVETLRVKVNGIEVAEATHNPGRIVVCGGNLVATAPRLLYPENSTLGALEHALGKLVVGPGESIVVVYENFTGAACSFLETYRVRVVYNGNISVMEEGFKRNYDFYTVHVLKMTFGYTGGSGTIPVVFRNVQEIVVERRTSSPVTLTVELGSRQYNVQLPGRLGADGSVVIVKITQVQVSTV</sequence>
<keyword evidence="2" id="KW-0812">Transmembrane</keyword>
<dbReference type="AlphaFoldDB" id="A0A7C4F861"/>
<accession>A0A7C4F861</accession>
<keyword evidence="2" id="KW-0472">Membrane</keyword>
<feature type="region of interest" description="Disordered" evidence="1">
    <location>
        <begin position="1"/>
        <end position="22"/>
    </location>
</feature>
<evidence type="ECO:0000256" key="1">
    <source>
        <dbReference type="SAM" id="MobiDB-lite"/>
    </source>
</evidence>
<feature type="compositionally biased region" description="Polar residues" evidence="1">
    <location>
        <begin position="1"/>
        <end position="11"/>
    </location>
</feature>